<protein>
    <submittedName>
        <fullName evidence="2">ATP-dependent zinc protease</fullName>
    </submittedName>
</protein>
<dbReference type="GO" id="GO:0008233">
    <property type="term" value="F:peptidase activity"/>
    <property type="evidence" value="ECO:0007669"/>
    <property type="project" value="UniProtKB-KW"/>
</dbReference>
<feature type="domain" description="Retropepsin-like aspartic endopeptidase" evidence="1">
    <location>
        <begin position="9"/>
        <end position="140"/>
    </location>
</feature>
<proteinExistence type="predicted"/>
<dbReference type="SUPFAM" id="SSF50630">
    <property type="entry name" value="Acid proteases"/>
    <property type="match status" value="1"/>
</dbReference>
<dbReference type="EMBL" id="LRPC01000001">
    <property type="protein sequence ID" value="KYG77735.1"/>
    <property type="molecule type" value="Genomic_DNA"/>
</dbReference>
<keyword evidence="2" id="KW-0645">Protease</keyword>
<gene>
    <name evidence="2" type="ORF">AWW68_02920</name>
</gene>
<dbReference type="OrthoDB" id="9782977at2"/>
<dbReference type="AlphaFoldDB" id="A0A150XG90"/>
<dbReference type="GO" id="GO:0006508">
    <property type="term" value="P:proteolysis"/>
    <property type="evidence" value="ECO:0007669"/>
    <property type="project" value="UniProtKB-KW"/>
</dbReference>
<dbReference type="RefSeq" id="WP_068216393.1">
    <property type="nucleotide sequence ID" value="NZ_CP139724.1"/>
</dbReference>
<comment type="caution">
    <text evidence="2">The sequence shown here is derived from an EMBL/GenBank/DDBJ whole genome shotgun (WGS) entry which is preliminary data.</text>
</comment>
<dbReference type="PANTHER" id="PTHR38037:SF2">
    <property type="entry name" value="ATP-DEPENDENT ZINC PROTEASE DOMAIN-CONTAINING PROTEIN-RELATED"/>
    <property type="match status" value="1"/>
</dbReference>
<dbReference type="PANTHER" id="PTHR38037">
    <property type="entry name" value="ZN_PROTEASE DOMAIN-CONTAINING PROTEIN"/>
    <property type="match status" value="1"/>
</dbReference>
<dbReference type="InterPro" id="IPR021109">
    <property type="entry name" value="Peptidase_aspartic_dom_sf"/>
</dbReference>
<dbReference type="STRING" id="333140.AWW68_02920"/>
<sequence length="156" mass="17826">MFKKAITIGRADKVDLPDFMLFNIDAKVDSGAYTSAINCSKVKVKTVDGEKVLCFSIPGNRIHEKKARSFSTTNFVQKRIKSSNGSIEERYVIKTHIELFGHKILTEFSLSDRSKMKFPILLGRKLLRQGFVIDVRKKNLSFQKKHKNEDSSTLKK</sequence>
<keyword evidence="2" id="KW-0378">Hydrolase</keyword>
<dbReference type="InterPro" id="IPR008503">
    <property type="entry name" value="Asp_endopeptidase"/>
</dbReference>
<evidence type="ECO:0000313" key="2">
    <source>
        <dbReference type="EMBL" id="KYG77735.1"/>
    </source>
</evidence>
<evidence type="ECO:0000313" key="3">
    <source>
        <dbReference type="Proteomes" id="UP000075606"/>
    </source>
</evidence>
<reference evidence="2 3" key="1">
    <citation type="submission" date="2016-01" db="EMBL/GenBank/DDBJ databases">
        <title>Genome sequencing of Roseivirga spongicola UST030701-084.</title>
        <authorList>
            <person name="Selvaratnam C."/>
            <person name="Thevarajoo S."/>
            <person name="Goh K.M."/>
            <person name="Ee R."/>
            <person name="Chan K.-G."/>
            <person name="Chong C.S."/>
        </authorList>
    </citation>
    <scope>NUCLEOTIDE SEQUENCE [LARGE SCALE GENOMIC DNA]</scope>
    <source>
        <strain evidence="2 3">UST030701-084</strain>
    </source>
</reference>
<evidence type="ECO:0000259" key="1">
    <source>
        <dbReference type="Pfam" id="PF05618"/>
    </source>
</evidence>
<accession>A0A150XG90</accession>
<dbReference type="Proteomes" id="UP000075606">
    <property type="component" value="Unassembled WGS sequence"/>
</dbReference>
<organism evidence="2 3">
    <name type="scientific">Roseivirga spongicola</name>
    <dbReference type="NCBI Taxonomy" id="333140"/>
    <lineage>
        <taxon>Bacteria</taxon>
        <taxon>Pseudomonadati</taxon>
        <taxon>Bacteroidota</taxon>
        <taxon>Cytophagia</taxon>
        <taxon>Cytophagales</taxon>
        <taxon>Roseivirgaceae</taxon>
        <taxon>Roseivirga</taxon>
    </lineage>
</organism>
<name>A0A150XG90_9BACT</name>
<keyword evidence="3" id="KW-1185">Reference proteome</keyword>
<dbReference type="Pfam" id="PF05618">
    <property type="entry name" value="Zn_protease"/>
    <property type="match status" value="1"/>
</dbReference>
<dbReference type="Gene3D" id="2.40.70.10">
    <property type="entry name" value="Acid Proteases"/>
    <property type="match status" value="1"/>
</dbReference>